<organism evidence="2 3">
    <name type="scientific">Saponaria officinalis</name>
    <name type="common">Common soapwort</name>
    <name type="synonym">Lychnis saponaria</name>
    <dbReference type="NCBI Taxonomy" id="3572"/>
    <lineage>
        <taxon>Eukaryota</taxon>
        <taxon>Viridiplantae</taxon>
        <taxon>Streptophyta</taxon>
        <taxon>Embryophyta</taxon>
        <taxon>Tracheophyta</taxon>
        <taxon>Spermatophyta</taxon>
        <taxon>Magnoliopsida</taxon>
        <taxon>eudicotyledons</taxon>
        <taxon>Gunneridae</taxon>
        <taxon>Pentapetalae</taxon>
        <taxon>Caryophyllales</taxon>
        <taxon>Caryophyllaceae</taxon>
        <taxon>Caryophylleae</taxon>
        <taxon>Saponaria</taxon>
    </lineage>
</organism>
<keyword evidence="1" id="KW-0472">Membrane</keyword>
<evidence type="ECO:0000313" key="2">
    <source>
        <dbReference type="EMBL" id="KAK9750396.1"/>
    </source>
</evidence>
<keyword evidence="1" id="KW-1133">Transmembrane helix</keyword>
<keyword evidence="3" id="KW-1185">Reference proteome</keyword>
<proteinExistence type="predicted"/>
<protein>
    <submittedName>
        <fullName evidence="2">Uncharacterized protein</fullName>
    </submittedName>
</protein>
<evidence type="ECO:0000256" key="1">
    <source>
        <dbReference type="SAM" id="Phobius"/>
    </source>
</evidence>
<dbReference type="AlphaFoldDB" id="A0AAW1MWT7"/>
<gene>
    <name evidence="2" type="ORF">RND81_02G193600</name>
</gene>
<dbReference type="Proteomes" id="UP001443914">
    <property type="component" value="Unassembled WGS sequence"/>
</dbReference>
<evidence type="ECO:0000313" key="3">
    <source>
        <dbReference type="Proteomes" id="UP001443914"/>
    </source>
</evidence>
<dbReference type="EMBL" id="JBDFQZ010000002">
    <property type="protein sequence ID" value="KAK9750396.1"/>
    <property type="molecule type" value="Genomic_DNA"/>
</dbReference>
<keyword evidence="1" id="KW-0812">Transmembrane</keyword>
<name>A0AAW1MWT7_SAPOF</name>
<feature type="transmembrane region" description="Helical" evidence="1">
    <location>
        <begin position="86"/>
        <end position="103"/>
    </location>
</feature>
<reference evidence="2" key="1">
    <citation type="submission" date="2024-03" db="EMBL/GenBank/DDBJ databases">
        <title>WGS assembly of Saponaria officinalis var. Norfolk2.</title>
        <authorList>
            <person name="Jenkins J."/>
            <person name="Shu S."/>
            <person name="Grimwood J."/>
            <person name="Barry K."/>
            <person name="Goodstein D."/>
            <person name="Schmutz J."/>
            <person name="Leebens-Mack J."/>
            <person name="Osbourn A."/>
        </authorList>
    </citation>
    <scope>NUCLEOTIDE SEQUENCE [LARGE SCALE GENOMIC DNA]</scope>
    <source>
        <strain evidence="2">JIC</strain>
    </source>
</reference>
<comment type="caution">
    <text evidence="2">The sequence shown here is derived from an EMBL/GenBank/DDBJ whole genome shotgun (WGS) entry which is preliminary data.</text>
</comment>
<accession>A0AAW1MWT7</accession>
<sequence length="104" mass="11968">MMIRLTIRAGLRAGRAVLRTGPSCKKKKKNCTAHTRTSGRRARAVPCRRMKICTCTAHTRRARRAVLCRAFGPPSCRPPCRFGQSAFFNFFFVFFVLFVRSMYF</sequence>